<proteinExistence type="predicted"/>
<feature type="transmembrane region" description="Helical" evidence="1">
    <location>
        <begin position="20"/>
        <end position="44"/>
    </location>
</feature>
<reference evidence="3" key="1">
    <citation type="journal article" date="2014" name="FEMS Microbiol. Lett.">
        <title>Draft Genomic DNA Sequence of the Facultatively Methylotrophic Bacterium Acidomonas methanolica type strain MB58.</title>
        <authorList>
            <person name="Higashiura N."/>
            <person name="Hadano H."/>
            <person name="Hirakawa H."/>
            <person name="Matsutani M."/>
            <person name="Takabe S."/>
            <person name="Matsushita K."/>
            <person name="Azuma Y."/>
        </authorList>
    </citation>
    <scope>NUCLEOTIDE SEQUENCE [LARGE SCALE GENOMIC DNA]</scope>
    <source>
        <strain evidence="3">MB58</strain>
    </source>
</reference>
<keyword evidence="1" id="KW-1133">Transmembrane helix</keyword>
<evidence type="ECO:0000256" key="1">
    <source>
        <dbReference type="SAM" id="Phobius"/>
    </source>
</evidence>
<gene>
    <name evidence="2" type="ORF">Amme_031_053</name>
</gene>
<dbReference type="AlphaFoldDB" id="A0A023D460"/>
<keyword evidence="1" id="KW-0812">Transmembrane</keyword>
<accession>A0A023D460</accession>
<comment type="caution">
    <text evidence="2">The sequence shown here is derived from an EMBL/GenBank/DDBJ whole genome shotgun (WGS) entry which is preliminary data.</text>
</comment>
<keyword evidence="1" id="KW-0472">Membrane</keyword>
<organism evidence="2 3">
    <name type="scientific">Acidomonas methanolica NBRC 104435</name>
    <dbReference type="NCBI Taxonomy" id="1231351"/>
    <lineage>
        <taxon>Bacteria</taxon>
        <taxon>Pseudomonadati</taxon>
        <taxon>Pseudomonadota</taxon>
        <taxon>Alphaproteobacteria</taxon>
        <taxon>Acetobacterales</taxon>
        <taxon>Acetobacteraceae</taxon>
        <taxon>Acidomonas</taxon>
    </lineage>
</organism>
<keyword evidence="3" id="KW-1185">Reference proteome</keyword>
<protein>
    <submittedName>
        <fullName evidence="2">Uncharacterized protein</fullName>
    </submittedName>
</protein>
<dbReference type="EMBL" id="BAND01000031">
    <property type="protein sequence ID" value="GAJ28591.1"/>
    <property type="molecule type" value="Genomic_DNA"/>
</dbReference>
<reference evidence="2 3" key="2">
    <citation type="journal article" date="2014" name="FEMS Microbiol. Lett.">
        <title>Draft genomic DNA sequence of the facultatively methylotrophic bacterium Acidomonas methanolica type strain MB58.</title>
        <authorList>
            <person name="Higashiura N."/>
            <person name="Hadano H."/>
            <person name="Hirakawa H."/>
            <person name="Matsutani M."/>
            <person name="Takabe S."/>
            <person name="Matsushita K."/>
            <person name="Azuma Y."/>
        </authorList>
    </citation>
    <scope>NUCLEOTIDE SEQUENCE [LARGE SCALE GENOMIC DNA]</scope>
    <source>
        <strain evidence="2 3">MB58</strain>
    </source>
</reference>
<name>A0A023D460_ACIMT</name>
<sequence>MSNENGPFAAEDERAARPVGTWVIGGILLAYVIFAWSVVSLIFLHRA</sequence>
<evidence type="ECO:0000313" key="2">
    <source>
        <dbReference type="EMBL" id="GAJ28591.1"/>
    </source>
</evidence>
<dbReference type="Proteomes" id="UP000019760">
    <property type="component" value="Unassembled WGS sequence"/>
</dbReference>
<evidence type="ECO:0000313" key="3">
    <source>
        <dbReference type="Proteomes" id="UP000019760"/>
    </source>
</evidence>
<dbReference type="RefSeq" id="WP_158310315.1">
    <property type="nucleotide sequence ID" value="NZ_BAND01000031.1"/>
</dbReference>